<reference evidence="2 3" key="1">
    <citation type="journal article" date="2023" name="Plants (Basel)">
        <title>Bridging the Gap: Combining Genomics and Transcriptomics Approaches to Understand Stylosanthes scabra, an Orphan Legume from the Brazilian Caatinga.</title>
        <authorList>
            <person name="Ferreira-Neto J.R.C."/>
            <person name="da Silva M.D."/>
            <person name="Binneck E."/>
            <person name="de Melo N.F."/>
            <person name="da Silva R.H."/>
            <person name="de Melo A.L.T.M."/>
            <person name="Pandolfi V."/>
            <person name="Bustamante F.O."/>
            <person name="Brasileiro-Vidal A.C."/>
            <person name="Benko-Iseppon A.M."/>
        </authorList>
    </citation>
    <scope>NUCLEOTIDE SEQUENCE [LARGE SCALE GENOMIC DNA]</scope>
    <source>
        <tissue evidence="2">Leaves</tissue>
    </source>
</reference>
<organism evidence="2 3">
    <name type="scientific">Stylosanthes scabra</name>
    <dbReference type="NCBI Taxonomy" id="79078"/>
    <lineage>
        <taxon>Eukaryota</taxon>
        <taxon>Viridiplantae</taxon>
        <taxon>Streptophyta</taxon>
        <taxon>Embryophyta</taxon>
        <taxon>Tracheophyta</taxon>
        <taxon>Spermatophyta</taxon>
        <taxon>Magnoliopsida</taxon>
        <taxon>eudicotyledons</taxon>
        <taxon>Gunneridae</taxon>
        <taxon>Pentapetalae</taxon>
        <taxon>rosids</taxon>
        <taxon>fabids</taxon>
        <taxon>Fabales</taxon>
        <taxon>Fabaceae</taxon>
        <taxon>Papilionoideae</taxon>
        <taxon>50 kb inversion clade</taxon>
        <taxon>dalbergioids sensu lato</taxon>
        <taxon>Dalbergieae</taxon>
        <taxon>Pterocarpus clade</taxon>
        <taxon>Stylosanthes</taxon>
    </lineage>
</organism>
<comment type="caution">
    <text evidence="2">The sequence shown here is derived from an EMBL/GenBank/DDBJ whole genome shotgun (WGS) entry which is preliminary data.</text>
</comment>
<keyword evidence="3" id="KW-1185">Reference proteome</keyword>
<sequence>MAPPTRTKPYWCGMWATKHPLVYRGRMKKSKLTESAGTDLSAPDSQHPKSKTPKAAASEE</sequence>
<accession>A0ABU6Q535</accession>
<evidence type="ECO:0000313" key="2">
    <source>
        <dbReference type="EMBL" id="MED6106951.1"/>
    </source>
</evidence>
<feature type="region of interest" description="Disordered" evidence="1">
    <location>
        <begin position="28"/>
        <end position="60"/>
    </location>
</feature>
<dbReference type="Proteomes" id="UP001341840">
    <property type="component" value="Unassembled WGS sequence"/>
</dbReference>
<evidence type="ECO:0000313" key="3">
    <source>
        <dbReference type="Proteomes" id="UP001341840"/>
    </source>
</evidence>
<protein>
    <submittedName>
        <fullName evidence="2">Uncharacterized protein</fullName>
    </submittedName>
</protein>
<gene>
    <name evidence="2" type="ORF">PIB30_009559</name>
</gene>
<name>A0ABU6Q535_9FABA</name>
<proteinExistence type="predicted"/>
<evidence type="ECO:0000256" key="1">
    <source>
        <dbReference type="SAM" id="MobiDB-lite"/>
    </source>
</evidence>
<dbReference type="EMBL" id="JASCZI010000022">
    <property type="protein sequence ID" value="MED6106951.1"/>
    <property type="molecule type" value="Genomic_DNA"/>
</dbReference>